<evidence type="ECO:0000256" key="3">
    <source>
        <dbReference type="ARBA" id="ARBA00022801"/>
    </source>
</evidence>
<evidence type="ECO:0000313" key="9">
    <source>
        <dbReference type="Proteomes" id="UP000092840"/>
    </source>
</evidence>
<dbReference type="GO" id="GO:0004725">
    <property type="term" value="F:protein tyrosine phosphatase activity"/>
    <property type="evidence" value="ECO:0007669"/>
    <property type="project" value="UniProtKB-EC"/>
</dbReference>
<dbReference type="PRINTS" id="PR00719">
    <property type="entry name" value="LMWPTPASE"/>
</dbReference>
<name>A0A1C3JU48_9GAMM</name>
<evidence type="ECO:0000256" key="1">
    <source>
        <dbReference type="ARBA" id="ARBA00011063"/>
    </source>
</evidence>
<dbReference type="PANTHER" id="PTHR11717">
    <property type="entry name" value="LOW MOLECULAR WEIGHT PROTEIN TYROSINE PHOSPHATASE"/>
    <property type="match status" value="1"/>
</dbReference>
<keyword evidence="3 7" id="KW-0378">Hydrolase</keyword>
<dbReference type="AlphaFoldDB" id="A0A1C3JU48"/>
<feature type="domain" description="Phosphotyrosine protein phosphatase I" evidence="6">
    <location>
        <begin position="1"/>
        <end position="148"/>
    </location>
</feature>
<dbReference type="SUPFAM" id="SSF52788">
    <property type="entry name" value="Phosphotyrosine protein phosphatases I"/>
    <property type="match status" value="1"/>
</dbReference>
<dbReference type="Pfam" id="PF01451">
    <property type="entry name" value="LMWPc"/>
    <property type="match status" value="1"/>
</dbReference>
<dbReference type="Gene3D" id="3.40.50.2300">
    <property type="match status" value="1"/>
</dbReference>
<dbReference type="Proteomes" id="UP000092871">
    <property type="component" value="Unassembled WGS sequence"/>
</dbReference>
<dbReference type="EC" id="3.1.3.48" evidence="2"/>
<dbReference type="Proteomes" id="UP000092840">
    <property type="component" value="Unassembled WGS sequence"/>
</dbReference>
<evidence type="ECO:0000313" key="8">
    <source>
        <dbReference type="EMBL" id="SBT21706.1"/>
    </source>
</evidence>
<dbReference type="CDD" id="cd16343">
    <property type="entry name" value="LMWPTP"/>
    <property type="match status" value="1"/>
</dbReference>
<reference evidence="8 9" key="2">
    <citation type="submission" date="2016-06" db="EMBL/GenBank/DDBJ databases">
        <authorList>
            <person name="Rodrigo-Torres L."/>
            <person name="Arahal D.R."/>
        </authorList>
    </citation>
    <scope>NUCLEOTIDE SEQUENCE [LARGE SCALE GENOMIC DNA]</scope>
    <source>
        <strain evidence="8 9">CECT 5116</strain>
    </source>
</reference>
<evidence type="ECO:0000259" key="6">
    <source>
        <dbReference type="SMART" id="SM00226"/>
    </source>
</evidence>
<reference evidence="7 10" key="1">
    <citation type="submission" date="2016-06" db="EMBL/GenBank/DDBJ databases">
        <authorList>
            <person name="Kjaerup R.B."/>
            <person name="Dalgaard T.S."/>
            <person name="Juul-Madsen H.R."/>
        </authorList>
    </citation>
    <scope>NUCLEOTIDE SEQUENCE [LARGE SCALE GENOMIC DNA]</scope>
    <source>
        <strain evidence="7 10">CECT 5115</strain>
    </source>
</reference>
<gene>
    <name evidence="7" type="primary">yfkJ</name>
    <name evidence="7" type="ORF">MGA5115_02900</name>
    <name evidence="8" type="ORF">MGA5116_02304</name>
</gene>
<dbReference type="InterPro" id="IPR017867">
    <property type="entry name" value="Tyr_phospatase_low_mol_wt"/>
</dbReference>
<organism evidence="7 10">
    <name type="scientific">Marinomonas gallaica</name>
    <dbReference type="NCBI Taxonomy" id="1806667"/>
    <lineage>
        <taxon>Bacteria</taxon>
        <taxon>Pseudomonadati</taxon>
        <taxon>Pseudomonadota</taxon>
        <taxon>Gammaproteobacteria</taxon>
        <taxon>Oceanospirillales</taxon>
        <taxon>Oceanospirillaceae</taxon>
        <taxon>Marinomonas</taxon>
    </lineage>
</organism>
<comment type="similarity">
    <text evidence="1">Belongs to the low molecular weight phosphotyrosine protein phosphatase family.</text>
</comment>
<dbReference type="EMBL" id="FLRB01000013">
    <property type="protein sequence ID" value="SBT21706.1"/>
    <property type="molecule type" value="Genomic_DNA"/>
</dbReference>
<dbReference type="SMART" id="SM00226">
    <property type="entry name" value="LMWPc"/>
    <property type="match status" value="1"/>
</dbReference>
<dbReference type="EMBL" id="FLRA01000023">
    <property type="protein sequence ID" value="SBT18751.1"/>
    <property type="molecule type" value="Genomic_DNA"/>
</dbReference>
<dbReference type="PANTHER" id="PTHR11717:SF7">
    <property type="entry name" value="LOW MOLECULAR WEIGHT PHOSPHOTYROSINE PROTEIN PHOSPHATASE"/>
    <property type="match status" value="1"/>
</dbReference>
<accession>A0A1C3JU48</accession>
<dbReference type="InterPro" id="IPR036196">
    <property type="entry name" value="Ptyr_pPase_sf"/>
</dbReference>
<feature type="active site" description="Proton donor" evidence="5">
    <location>
        <position position="122"/>
    </location>
</feature>
<evidence type="ECO:0000256" key="2">
    <source>
        <dbReference type="ARBA" id="ARBA00013064"/>
    </source>
</evidence>
<keyword evidence="9" id="KW-1185">Reference proteome</keyword>
<protein>
    <recommendedName>
        <fullName evidence="2">protein-tyrosine-phosphatase</fullName>
        <ecNumber evidence="2">3.1.3.48</ecNumber>
    </recommendedName>
</protein>
<evidence type="ECO:0000256" key="4">
    <source>
        <dbReference type="ARBA" id="ARBA00022912"/>
    </source>
</evidence>
<evidence type="ECO:0000256" key="5">
    <source>
        <dbReference type="PIRSR" id="PIRSR617867-1"/>
    </source>
</evidence>
<sequence>MKVLTVCLGNICRSPAAQGILEYLAKEKGLDLHVESAGTAAFHIGKLPDARSIKTLKSVGIDITQQRARQVCVEDFHEFDWIVAMDSENLANLKHIRPLSSKASVVMFGCYRDGVDFGEVADPYYGGDAGFEAMKVQLFSIADDFLAHAYE</sequence>
<evidence type="ECO:0000313" key="10">
    <source>
        <dbReference type="Proteomes" id="UP000092871"/>
    </source>
</evidence>
<evidence type="ECO:0000313" key="7">
    <source>
        <dbReference type="EMBL" id="SBT18751.1"/>
    </source>
</evidence>
<dbReference type="InterPro" id="IPR023485">
    <property type="entry name" value="Ptyr_pPase"/>
</dbReference>
<feature type="active site" description="Nucleophile" evidence="5">
    <location>
        <position position="7"/>
    </location>
</feature>
<keyword evidence="4" id="KW-0904">Protein phosphatase</keyword>
<feature type="active site" description="Nucleophile" evidence="5">
    <location>
        <position position="13"/>
    </location>
</feature>
<proteinExistence type="inferred from homology"/>
<dbReference type="InterPro" id="IPR050438">
    <property type="entry name" value="LMW_PTPase"/>
</dbReference>